<dbReference type="InterPro" id="IPR050072">
    <property type="entry name" value="Peptidase_M20A"/>
</dbReference>
<evidence type="ECO:0000256" key="2">
    <source>
        <dbReference type="ARBA" id="ARBA00022723"/>
    </source>
</evidence>
<dbReference type="Gene3D" id="3.40.630.10">
    <property type="entry name" value="Zn peptidases"/>
    <property type="match status" value="1"/>
</dbReference>
<comment type="caution">
    <text evidence="7">The sequence shown here is derived from an EMBL/GenBank/DDBJ whole genome shotgun (WGS) entry which is preliminary data.</text>
</comment>
<dbReference type="GO" id="GO:0046872">
    <property type="term" value="F:metal ion binding"/>
    <property type="evidence" value="ECO:0007669"/>
    <property type="project" value="UniProtKB-KW"/>
</dbReference>
<feature type="signal peptide" evidence="5">
    <location>
        <begin position="1"/>
        <end position="18"/>
    </location>
</feature>
<dbReference type="InterPro" id="IPR001261">
    <property type="entry name" value="ArgE/DapE_CS"/>
</dbReference>
<keyword evidence="5" id="KW-0732">Signal</keyword>
<gene>
    <name evidence="7" type="ORF">DJ019_17420</name>
</gene>
<dbReference type="RefSeq" id="WP_111277410.1">
    <property type="nucleotide sequence ID" value="NZ_QFYS01000009.1"/>
</dbReference>
<keyword evidence="3" id="KW-0378">Hydrolase</keyword>
<reference evidence="7 8" key="1">
    <citation type="submission" date="2018-05" db="EMBL/GenBank/DDBJ databases">
        <authorList>
            <person name="Lanie J.A."/>
            <person name="Ng W.-L."/>
            <person name="Kazmierczak K.M."/>
            <person name="Andrzejewski T.M."/>
            <person name="Davidsen T.M."/>
            <person name="Wayne K.J."/>
            <person name="Tettelin H."/>
            <person name="Glass J.I."/>
            <person name="Rusch D."/>
            <person name="Podicherti R."/>
            <person name="Tsui H.-C.T."/>
            <person name="Winkler M.E."/>
        </authorList>
    </citation>
    <scope>NUCLEOTIDE SEQUENCE [LARGE SCALE GENOMIC DNA]</scope>
    <source>
        <strain evidence="7 8">BUT-10</strain>
    </source>
</reference>
<feature type="domain" description="Peptidase M20 dimerisation" evidence="6">
    <location>
        <begin position="218"/>
        <end position="335"/>
    </location>
</feature>
<dbReference type="PANTHER" id="PTHR43808">
    <property type="entry name" value="ACETYLORNITHINE DEACETYLASE"/>
    <property type="match status" value="1"/>
</dbReference>
<evidence type="ECO:0000313" key="8">
    <source>
        <dbReference type="Proteomes" id="UP000249524"/>
    </source>
</evidence>
<evidence type="ECO:0000259" key="6">
    <source>
        <dbReference type="Pfam" id="PF07687"/>
    </source>
</evidence>
<dbReference type="OrthoDB" id="9776600at2"/>
<organism evidence="7 8">
    <name type="scientific">Phenylobacterium kunshanense</name>
    <dbReference type="NCBI Taxonomy" id="1445034"/>
    <lineage>
        <taxon>Bacteria</taxon>
        <taxon>Pseudomonadati</taxon>
        <taxon>Pseudomonadota</taxon>
        <taxon>Alphaproteobacteria</taxon>
        <taxon>Caulobacterales</taxon>
        <taxon>Caulobacteraceae</taxon>
        <taxon>Phenylobacterium</taxon>
    </lineage>
</organism>
<dbReference type="Pfam" id="PF07687">
    <property type="entry name" value="M20_dimer"/>
    <property type="match status" value="1"/>
</dbReference>
<evidence type="ECO:0000256" key="4">
    <source>
        <dbReference type="ARBA" id="ARBA00022833"/>
    </source>
</evidence>
<name>A0A328B7F5_9CAUL</name>
<evidence type="ECO:0000256" key="5">
    <source>
        <dbReference type="SAM" id="SignalP"/>
    </source>
</evidence>
<evidence type="ECO:0000256" key="3">
    <source>
        <dbReference type="ARBA" id="ARBA00022801"/>
    </source>
</evidence>
<dbReference type="SUPFAM" id="SSF55031">
    <property type="entry name" value="Bacterial exopeptidase dimerisation domain"/>
    <property type="match status" value="1"/>
</dbReference>
<protein>
    <submittedName>
        <fullName evidence="7">M20 family peptidase</fullName>
    </submittedName>
</protein>
<dbReference type="GO" id="GO:0016787">
    <property type="term" value="F:hydrolase activity"/>
    <property type="evidence" value="ECO:0007669"/>
    <property type="project" value="UniProtKB-KW"/>
</dbReference>
<evidence type="ECO:0000256" key="1">
    <source>
        <dbReference type="ARBA" id="ARBA00001947"/>
    </source>
</evidence>
<evidence type="ECO:0000313" key="7">
    <source>
        <dbReference type="EMBL" id="RAK63053.1"/>
    </source>
</evidence>
<dbReference type="InterPro" id="IPR011650">
    <property type="entry name" value="Peptidase_M20_dimer"/>
</dbReference>
<dbReference type="PANTHER" id="PTHR43808:SF32">
    <property type="entry name" value="ARGE_DAPE-RELATED DEACYLASE"/>
    <property type="match status" value="1"/>
</dbReference>
<dbReference type="PROSITE" id="PS00758">
    <property type="entry name" value="ARGE_DAPE_CPG2_1"/>
    <property type="match status" value="1"/>
</dbReference>
<dbReference type="InterPro" id="IPR036264">
    <property type="entry name" value="Bact_exopeptidase_dim_dom"/>
</dbReference>
<accession>A0A328B7F5</accession>
<comment type="cofactor">
    <cofactor evidence="1">
        <name>Zn(2+)</name>
        <dbReference type="ChEBI" id="CHEBI:29105"/>
    </cofactor>
</comment>
<dbReference type="EMBL" id="QFYS01000009">
    <property type="protein sequence ID" value="RAK63053.1"/>
    <property type="molecule type" value="Genomic_DNA"/>
</dbReference>
<dbReference type="Proteomes" id="UP000249524">
    <property type="component" value="Unassembled WGS sequence"/>
</dbReference>
<keyword evidence="8" id="KW-1185">Reference proteome</keyword>
<keyword evidence="4" id="KW-0862">Zinc</keyword>
<dbReference type="InterPro" id="IPR002933">
    <property type="entry name" value="Peptidase_M20"/>
</dbReference>
<dbReference type="AlphaFoldDB" id="A0A328B7F5"/>
<sequence>MRPLLTATALAAAMFAFASPGQAAPRDPAEAKMVAVIEAERDRNVKLLEALVRVNSGTMNLAGVERVGQMLRPEFEQLGFEVRWVPMAKVGRAGHLIATHKGDGRGKRLLLIGHLDTVFEPDSPFQDWMVRGDVAEGPGVGDMKGGDVVIVAALRAMHAAGTLKNADITVVLTGDEEKPGAPLADARADLIAAGRNSDVALDFEGLSRDAAGRDIGSIARRSSTSWTITAKARSGHSSGVCKPAVGCGAIYELARIIDAFREELPEPNLTYNVGLVVGGSQAKLNDGDTGGEAAGKPNIISAEAIARGDIRTLSPEQEERVRGKMRAIIARHLDKATAEIEFSDDGYPPMAPTDGNKALLAKLNEVNATLGLPEMPQGDPANRGAGDISFVSFIDGLVGLGMAGEGSHAPGETADLKSLDVQAKRAALLMTRLSREPRPAR</sequence>
<feature type="chain" id="PRO_5016460444" evidence="5">
    <location>
        <begin position="19"/>
        <end position="441"/>
    </location>
</feature>
<keyword evidence="2" id="KW-0479">Metal-binding</keyword>
<dbReference type="SUPFAM" id="SSF53187">
    <property type="entry name" value="Zn-dependent exopeptidases"/>
    <property type="match status" value="1"/>
</dbReference>
<dbReference type="Pfam" id="PF01546">
    <property type="entry name" value="Peptidase_M20"/>
    <property type="match status" value="1"/>
</dbReference>
<dbReference type="Gene3D" id="3.30.70.360">
    <property type="match status" value="1"/>
</dbReference>
<proteinExistence type="predicted"/>